<dbReference type="EMBL" id="BMAV01027817">
    <property type="protein sequence ID" value="GFS62484.1"/>
    <property type="molecule type" value="Genomic_DNA"/>
</dbReference>
<keyword evidence="2" id="KW-1185">Reference proteome</keyword>
<evidence type="ECO:0000313" key="2">
    <source>
        <dbReference type="Proteomes" id="UP000886998"/>
    </source>
</evidence>
<protein>
    <submittedName>
        <fullName evidence="1">Uncharacterized protein</fullName>
    </submittedName>
</protein>
<proteinExistence type="predicted"/>
<dbReference type="Proteomes" id="UP000886998">
    <property type="component" value="Unassembled WGS sequence"/>
</dbReference>
<accession>A0A8X6IWC3</accession>
<organism evidence="1 2">
    <name type="scientific">Trichonephila inaurata madagascariensis</name>
    <dbReference type="NCBI Taxonomy" id="2747483"/>
    <lineage>
        <taxon>Eukaryota</taxon>
        <taxon>Metazoa</taxon>
        <taxon>Ecdysozoa</taxon>
        <taxon>Arthropoda</taxon>
        <taxon>Chelicerata</taxon>
        <taxon>Arachnida</taxon>
        <taxon>Araneae</taxon>
        <taxon>Araneomorphae</taxon>
        <taxon>Entelegynae</taxon>
        <taxon>Araneoidea</taxon>
        <taxon>Nephilidae</taxon>
        <taxon>Trichonephila</taxon>
        <taxon>Trichonephila inaurata</taxon>
    </lineage>
</organism>
<name>A0A8X6IWC3_9ARAC</name>
<dbReference type="AlphaFoldDB" id="A0A8X6IWC3"/>
<comment type="caution">
    <text evidence="1">The sequence shown here is derived from an EMBL/GenBank/DDBJ whole genome shotgun (WGS) entry which is preliminary data.</text>
</comment>
<evidence type="ECO:0000313" key="1">
    <source>
        <dbReference type="EMBL" id="GFS62484.1"/>
    </source>
</evidence>
<sequence length="121" mass="14361">MRNLILFQVSSSEEFQYLEGRFHQEFWVQNRSLPIFRMCYSHAFFQVVKSHVLVHNYEPFRHWDMIVIDNDGHPRIRNGRYLKVDAGDNVEAIPKDRFLVADNGLATLLFPIGIFIHIIKE</sequence>
<reference evidence="1" key="1">
    <citation type="submission" date="2020-08" db="EMBL/GenBank/DDBJ databases">
        <title>Multicomponent nature underlies the extraordinary mechanical properties of spider dragline silk.</title>
        <authorList>
            <person name="Kono N."/>
            <person name="Nakamura H."/>
            <person name="Mori M."/>
            <person name="Yoshida Y."/>
            <person name="Ohtoshi R."/>
            <person name="Malay A.D."/>
            <person name="Moran D.A.P."/>
            <person name="Tomita M."/>
            <person name="Numata K."/>
            <person name="Arakawa K."/>
        </authorList>
    </citation>
    <scope>NUCLEOTIDE SEQUENCE</scope>
</reference>
<gene>
    <name evidence="1" type="primary">NCL1_27484</name>
    <name evidence="1" type="ORF">TNIN_282691</name>
</gene>
<dbReference type="OrthoDB" id="10576225at2759"/>